<proteinExistence type="predicted"/>
<keyword evidence="3 7" id="KW-0479">Metal-binding</keyword>
<dbReference type="AlphaFoldDB" id="A0A317CBQ0"/>
<evidence type="ECO:0000256" key="7">
    <source>
        <dbReference type="PROSITE-ProRule" id="PRU00433"/>
    </source>
</evidence>
<dbReference type="PROSITE" id="PS51007">
    <property type="entry name" value="CYTC"/>
    <property type="match status" value="2"/>
</dbReference>
<keyword evidence="4" id="KW-0732">Signal</keyword>
<dbReference type="GO" id="GO:0020037">
    <property type="term" value="F:heme binding"/>
    <property type="evidence" value="ECO:0007669"/>
    <property type="project" value="InterPro"/>
</dbReference>
<protein>
    <submittedName>
        <fullName evidence="9">Cytochrome-c peroxidase</fullName>
    </submittedName>
</protein>
<comment type="caution">
    <text evidence="9">The sequence shown here is derived from an EMBL/GenBank/DDBJ whole genome shotgun (WGS) entry which is preliminary data.</text>
</comment>
<dbReference type="Pfam" id="PF03150">
    <property type="entry name" value="CCP_MauG"/>
    <property type="match status" value="1"/>
</dbReference>
<gene>
    <name evidence="9" type="ORF">DKT75_11400</name>
</gene>
<dbReference type="InterPro" id="IPR036909">
    <property type="entry name" value="Cyt_c-like_dom_sf"/>
</dbReference>
<keyword evidence="9" id="KW-0575">Peroxidase</keyword>
<evidence type="ECO:0000313" key="9">
    <source>
        <dbReference type="EMBL" id="PWQ95976.1"/>
    </source>
</evidence>
<dbReference type="GO" id="GO:0030313">
    <property type="term" value="C:cell envelope"/>
    <property type="evidence" value="ECO:0007669"/>
    <property type="project" value="UniProtKB-SubCell"/>
</dbReference>
<evidence type="ECO:0000256" key="2">
    <source>
        <dbReference type="ARBA" id="ARBA00022617"/>
    </source>
</evidence>
<evidence type="ECO:0000259" key="8">
    <source>
        <dbReference type="PROSITE" id="PS51007"/>
    </source>
</evidence>
<accession>A0A317CBQ0</accession>
<evidence type="ECO:0000256" key="6">
    <source>
        <dbReference type="ARBA" id="ARBA00023004"/>
    </source>
</evidence>
<dbReference type="GO" id="GO:0004130">
    <property type="term" value="F:cytochrome-c peroxidase activity"/>
    <property type="evidence" value="ECO:0007669"/>
    <property type="project" value="TreeGrafter"/>
</dbReference>
<keyword evidence="2 7" id="KW-0349">Heme</keyword>
<organism evidence="9 10">
    <name type="scientific">Leucothrix arctica</name>
    <dbReference type="NCBI Taxonomy" id="1481894"/>
    <lineage>
        <taxon>Bacteria</taxon>
        <taxon>Pseudomonadati</taxon>
        <taxon>Pseudomonadota</taxon>
        <taxon>Gammaproteobacteria</taxon>
        <taxon>Thiotrichales</taxon>
        <taxon>Thiotrichaceae</taxon>
        <taxon>Leucothrix</taxon>
    </lineage>
</organism>
<dbReference type="InterPro" id="IPR051395">
    <property type="entry name" value="Cytochrome_c_Peroxidase/MauG"/>
</dbReference>
<evidence type="ECO:0000256" key="4">
    <source>
        <dbReference type="ARBA" id="ARBA00022729"/>
    </source>
</evidence>
<keyword evidence="10" id="KW-1185">Reference proteome</keyword>
<dbReference type="InterPro" id="IPR009056">
    <property type="entry name" value="Cyt_c-like_dom"/>
</dbReference>
<dbReference type="EMBL" id="QGKL01000031">
    <property type="protein sequence ID" value="PWQ95976.1"/>
    <property type="molecule type" value="Genomic_DNA"/>
</dbReference>
<dbReference type="PANTHER" id="PTHR30600:SF10">
    <property type="entry name" value="BLL6722 PROTEIN"/>
    <property type="match status" value="1"/>
</dbReference>
<evidence type="ECO:0000313" key="10">
    <source>
        <dbReference type="Proteomes" id="UP000245506"/>
    </source>
</evidence>
<evidence type="ECO:0000256" key="5">
    <source>
        <dbReference type="ARBA" id="ARBA00023002"/>
    </source>
</evidence>
<dbReference type="SUPFAM" id="SSF46626">
    <property type="entry name" value="Cytochrome c"/>
    <property type="match status" value="2"/>
</dbReference>
<dbReference type="GO" id="GO:0046872">
    <property type="term" value="F:metal ion binding"/>
    <property type="evidence" value="ECO:0007669"/>
    <property type="project" value="UniProtKB-KW"/>
</dbReference>
<feature type="domain" description="Cytochrome c" evidence="8">
    <location>
        <begin position="83"/>
        <end position="250"/>
    </location>
</feature>
<keyword evidence="6 7" id="KW-0408">Iron</keyword>
<dbReference type="Proteomes" id="UP000245506">
    <property type="component" value="Unassembled WGS sequence"/>
</dbReference>
<dbReference type="GO" id="GO:0009055">
    <property type="term" value="F:electron transfer activity"/>
    <property type="evidence" value="ECO:0007669"/>
    <property type="project" value="InterPro"/>
</dbReference>
<sequence length="439" mass="49047">MNTNPITSHFQWSLLKCFCSCVIAVFISGCDQEPQDSQMLQKNVKADQIVWSDAEKVLLQSLSIRNLPGVGLDSSNRYQLNPDAIKLGKQLFFDTKLSSTGTISCASCHQPDNQFIDGKRVALAVGEGTRNTPSLLGASHQQWFFWDGRKDSAWSQALEPLENPVEHNLTRIEVIKKVLVNPEYKNSYRQIFTELPSQQALDSWPSAAKPNGDLASLKLWKSLPIESRKEINRVFSNIGKSLAAYETTLKFPVSRFDGYLDSLKTTELGSASVDTPNNEPSKHAVSGFTDNEKAGLQLFIGKAACVSCHHSPLLSSQHFQNVATGIPGKDTGRAMVAEAQRWDVFNCLGEYSDAPKDDCKDLTFMKNNRHELSGSFKVPSLRNVINTAPYMHDGRYQSLAEAVKHYANPPDTKLIEHHMPMITLDEREQKRLVDFLKTL</sequence>
<keyword evidence="5" id="KW-0560">Oxidoreductase</keyword>
<dbReference type="InterPro" id="IPR004852">
    <property type="entry name" value="Di-haem_cyt_c_peroxidsae"/>
</dbReference>
<reference evidence="9 10" key="1">
    <citation type="submission" date="2018-05" db="EMBL/GenBank/DDBJ databases">
        <title>Leucothrix arctica sp. nov., isolated from Arctic seawater.</title>
        <authorList>
            <person name="Choi A."/>
            <person name="Baek K."/>
        </authorList>
    </citation>
    <scope>NUCLEOTIDE SEQUENCE [LARGE SCALE GENOMIC DNA]</scope>
    <source>
        <strain evidence="9 10">IMCC9719</strain>
    </source>
</reference>
<name>A0A317CBQ0_9GAMM</name>
<feature type="domain" description="Cytochrome c" evidence="8">
    <location>
        <begin position="290"/>
        <end position="439"/>
    </location>
</feature>
<evidence type="ECO:0000256" key="1">
    <source>
        <dbReference type="ARBA" id="ARBA00004196"/>
    </source>
</evidence>
<comment type="subcellular location">
    <subcellularLocation>
        <location evidence="1">Cell envelope</location>
    </subcellularLocation>
</comment>
<dbReference type="Gene3D" id="1.10.760.10">
    <property type="entry name" value="Cytochrome c-like domain"/>
    <property type="match status" value="2"/>
</dbReference>
<evidence type="ECO:0000256" key="3">
    <source>
        <dbReference type="ARBA" id="ARBA00022723"/>
    </source>
</evidence>
<dbReference type="PANTHER" id="PTHR30600">
    <property type="entry name" value="CYTOCHROME C PEROXIDASE-RELATED"/>
    <property type="match status" value="1"/>
</dbReference>